<feature type="compositionally biased region" description="Polar residues" evidence="3">
    <location>
        <begin position="196"/>
        <end position="214"/>
    </location>
</feature>
<feature type="compositionally biased region" description="Polar residues" evidence="3">
    <location>
        <begin position="1936"/>
        <end position="1949"/>
    </location>
</feature>
<feature type="domain" description="Beta/gamma crystallin 'Greek key'" evidence="4">
    <location>
        <begin position="2648"/>
        <end position="2689"/>
    </location>
</feature>
<feature type="compositionally biased region" description="Polar residues" evidence="3">
    <location>
        <begin position="1660"/>
        <end position="1678"/>
    </location>
</feature>
<dbReference type="Pfam" id="PF00652">
    <property type="entry name" value="Ricin_B_lectin"/>
    <property type="match status" value="1"/>
</dbReference>
<dbReference type="SUPFAM" id="SSF50370">
    <property type="entry name" value="Ricin B-like lectins"/>
    <property type="match status" value="1"/>
</dbReference>
<feature type="region of interest" description="Disordered" evidence="3">
    <location>
        <begin position="1630"/>
        <end position="1678"/>
    </location>
</feature>
<feature type="compositionally biased region" description="Polar residues" evidence="3">
    <location>
        <begin position="280"/>
        <end position="289"/>
    </location>
</feature>
<dbReference type="Proteomes" id="UP001479290">
    <property type="component" value="Unassembled WGS sequence"/>
</dbReference>
<dbReference type="SUPFAM" id="SSF49695">
    <property type="entry name" value="gamma-Crystallin-like"/>
    <property type="match status" value="3"/>
</dbReference>
<feature type="compositionally biased region" description="Polar residues" evidence="3">
    <location>
        <begin position="1159"/>
        <end position="1183"/>
    </location>
</feature>
<name>A0AAW1Z6K4_CULAL</name>
<organism evidence="5 6">
    <name type="scientific">Culter alburnus</name>
    <name type="common">Topmouth culter</name>
    <dbReference type="NCBI Taxonomy" id="194366"/>
    <lineage>
        <taxon>Eukaryota</taxon>
        <taxon>Metazoa</taxon>
        <taxon>Chordata</taxon>
        <taxon>Craniata</taxon>
        <taxon>Vertebrata</taxon>
        <taxon>Euteleostomi</taxon>
        <taxon>Actinopterygii</taxon>
        <taxon>Neopterygii</taxon>
        <taxon>Teleostei</taxon>
        <taxon>Ostariophysi</taxon>
        <taxon>Cypriniformes</taxon>
        <taxon>Xenocyprididae</taxon>
        <taxon>Xenocypridinae</taxon>
        <taxon>Culter</taxon>
    </lineage>
</organism>
<comment type="similarity">
    <text evidence="1">Belongs to the beta/gamma-crystallin family.</text>
</comment>
<feature type="region of interest" description="Disordered" evidence="3">
    <location>
        <begin position="322"/>
        <end position="398"/>
    </location>
</feature>
<feature type="domain" description="Beta/gamma crystallin 'Greek key'" evidence="4">
    <location>
        <begin position="2326"/>
        <end position="2372"/>
    </location>
</feature>
<feature type="compositionally biased region" description="Low complexity" evidence="3">
    <location>
        <begin position="430"/>
        <end position="461"/>
    </location>
</feature>
<feature type="compositionally biased region" description="Polar residues" evidence="3">
    <location>
        <begin position="375"/>
        <end position="390"/>
    </location>
</feature>
<feature type="domain" description="Beta/gamma crystallin 'Greek key'" evidence="4">
    <location>
        <begin position="2467"/>
        <end position="2509"/>
    </location>
</feature>
<dbReference type="PROSITE" id="PS50231">
    <property type="entry name" value="RICIN_B_LECTIN"/>
    <property type="match status" value="1"/>
</dbReference>
<dbReference type="PROSITE" id="PS50915">
    <property type="entry name" value="CRYSTALLIN_BETA_GAMMA"/>
    <property type="match status" value="8"/>
</dbReference>
<feature type="region of interest" description="Disordered" evidence="3">
    <location>
        <begin position="280"/>
        <end position="306"/>
    </location>
</feature>
<sequence length="2825" mass="307271">MAKKSFSSRKSLRNLFSKSEANLKESVEKDDSGKATLKLFKWKKKTGSLKISRTESGTLGAGDGESQDGEESIKRKKSLFGSVFRSKKDLLSSSETDLHKPKGFAASLSWRKNKKKKRDLSQGLSSNSDISGVKDQISEQEEYDDRAVVEQNQLSFEAAMPTPEPPCTSDQSQSQDVLSDMSTFSKEDASFKPSDLDSTSIQFIDSSPSDSDVYQTPPDSPVPEYLSSDHADTQAAERSAQCSTAVLSFSSQAESDLTDSFNPDPNMETAASTDTCTVHNSSADLNPNGVSGRDDHPFSNSDFEVSSKSGILADVEVKSVTTDVAQKESYQEHKESKDATDAIHQNYIDQSSISSISESSTTSIPQSSLSSTTSMPQNSISSTTSTPQNAISSISESSTTFIPKNSISSISVSSTTSIPQNPISSISEGFTSSIPPNSISSISESSTSSIPQSSISSTTSIPPNSISFISESYTTSLPENSISSISEGFTSSIPPNSISSISESSTSSIPQSSISSTTSIPPNSISSISESYTTSLPENSISSISESSTSSIPENSISSISESSTTSIPKNSISSISESSTTSIPPNLISSISESSTTSIPQNPISSISESSTTSIPENSISSMSSTTSIPENSISSISESSTTSIPENSISSISESSTSSIPENSISSISESSTSSIPENSISSISESSTTSIPKNSISSISVSSTTSIPQNLISSISESSTSSIPPNSISSISETSTTSIPENSISSISESSTSSIPENSISSISESSTTSIPENSISSISESSTTSIPKNSISSISVSSTTSIPPNLISSISESSTSFIPPNSIFSISESSTSSIPQSSISSTTSISSISESSTTSIPQSSISSTTSISQNPISSISESSTTSIPQNPISSISESSTTSIPQNSISSISSNPQSSTSVILDGFTSNNTSNSNSAFTLERSSTPPYIKSTEAEDSQTSTANNTNMSASSSDTVNTDPSSATTVTCFKSISVSSMPNVRSVSYSRIAENSLNADTDVKPILSFSSTDASVSDLSSVTHSLPTIPIHSTSDSSYLEETHPEINYEESHQTDNYSSSTISTDSEKLAEPVLLENELNISLPQSGASRTNTIIKSSKKVTFDLSGPSDPISPDHSQKSLSNNVSYSDVETQNETSTEDHASQNNDQAKLANSSETSSGLLDSGVSSTLTSEATPAITIHPHLDVSYQLLSSQAPKEEKAYEDCEEDVQEASTQSSEFTGQDETTAESMTTRNGLQMSVKNLYGPEVKEGSRLDTDFHYKCHFASIQEPESTEIITAAESMTTRNDLHMFEEDKYEREVEDIYHEHYDVSSKVTESEQIMDVLTQEKMLVSEKYEVEEQRDELQMVQSTRETSATQGVCEGTEVLTGQAERQIHRLAPLKPALPVNQECASEECTSAPPISDPVKVSLADSSMETHSHLDIRLHPLAQHQPTGEITILEDTARCKYQTSPDNIHAEREEHTSSEETGDIAAFLTRTQESESQEHSPGTISTAQTAEETFRHSDRQGEVTVTKVQISESTSDDRKEKEDTAEVQTFPDQLLSRSLIPGERFFHASTVLSTVIEESDTQNQAETEPESDSDMNSGVAVLSTKLNQPSSAREDAMVVHKVSLVSSDKQGSFGNHESPLDSMRRRDEAELERKWKSLHSNSEEQQSGSEYTDSTYLRSSQLSHSYEKGVYTSHFHSAETQPTAFSSETDGSLGNTNWKVMESEVHRSSESYTSGRGRVELSLPEAGEGEIRKTVFDSQAQFDSRLMIVEADDYSSDVFQATRVDLIPSPTDLEPDALSPSSFSEMDNLVDTLKSMERPVRQRLQRTPSNTPFSSLPPIDEDAPISPLTPLSPLTPISPVTEPRSILNGVSSLPLDIGFNWSSPKDMRSPLTMMKEQQFGGETQNRGLSLPLRASALNSIVMRKGSLTDLASPEDTSPNGPGQSRLENSFFFQPTENGKASNRSIFRAASLPEIGPSHERMSSSAMGSDTLLGSRFERFSYLTSPSNSLSGIAETSRISMAPPVQHNSQETSIFNHKSTSELYRSLPSETLLMNSQSLPRSSSLDGGLLINDSKGFQMNQTQEPERNLQLKYRAFPDAYLTKEKEHGKLNPRPGKMLIFDKPGLSGERIEVRGDVVDATPWEFTDTISIRVIRGGWVLYEKPDFKGEKIALDEGDIELTNPFGPDEEVTDQQNGTTPDHGEEDGEPKPRMKRRFVIGSIRRAVRDYSVPEISLFPEENAEGKKVTFRDTSEDSRIFGFPIKANSIIINAGLWLVFAEPFFQGVPRVLEVGGFSSPAAWGVTHPYVASVHPLKIGEPRVENLYEPKIVLYEKPYFTGKSREIYSSTRDFLSRVDRQQSLFMFSAGSIKVIGGCWVGYEKEGFRGYQYLLEEGEYHDWRVWGGVDSELRSVRVIQADLSEPLLVLYGMPDEEKQEDEERTFEVTEAVPDVELFGFGINTRSIHVLSGAWVAYSHVDFSGNQYVLEKGFYNNCGDWGSGDNRICSIQPILAAPSEGPSFRNEVLLYSEPDFQGSCRVCHQNQSSLPESLSVQSCRVVGGSWVLYGEEKFTGNMCVLSEGDYPNLTSMGVPHASSVRSVKAVPMTFSVPSISLFGLECFEGREVTIDTQVSNMQEEGFNTHFLSVRVNSGCWVLCEHSNYRGRQFLLEPIEITNWHKFSSVSCIGSLYPVRQKQRLFRIRNKETGHCISVQGGVEDMKTGRVVVSEQVEGMSDVWLYQDGLIKNKLARNTSLQVMGNVESGAKVVLWTETRVPVQTWSAQVRGRISSNIFPGMVLDIKGGKTYDKQHLVIREENEESESQQWELEFV</sequence>
<feature type="compositionally biased region" description="Basic and acidic residues" evidence="3">
    <location>
        <begin position="1537"/>
        <end position="1546"/>
    </location>
</feature>
<reference evidence="5 6" key="1">
    <citation type="submission" date="2024-05" db="EMBL/GenBank/DDBJ databases">
        <title>A high-quality chromosomal-level genome assembly of Topmouth culter (Culter alburnus).</title>
        <authorList>
            <person name="Zhao H."/>
        </authorList>
    </citation>
    <scope>NUCLEOTIDE SEQUENCE [LARGE SCALE GENOMIC DNA]</scope>
    <source>
        <strain evidence="5">CATC2023</strain>
        <tissue evidence="5">Muscle</tissue>
    </source>
</reference>
<feature type="region of interest" description="Disordered" evidence="3">
    <location>
        <begin position="2178"/>
        <end position="2212"/>
    </location>
</feature>
<comment type="caution">
    <text evidence="5">The sequence shown here is derived from an EMBL/GenBank/DDBJ whole genome shotgun (WGS) entry which is preliminary data.</text>
</comment>
<evidence type="ECO:0000313" key="6">
    <source>
        <dbReference type="Proteomes" id="UP001479290"/>
    </source>
</evidence>
<evidence type="ECO:0000256" key="2">
    <source>
        <dbReference type="ARBA" id="ARBA00022737"/>
    </source>
</evidence>
<feature type="compositionally biased region" description="Low complexity" evidence="3">
    <location>
        <begin position="351"/>
        <end position="374"/>
    </location>
</feature>
<feature type="region of interest" description="Disordered" evidence="3">
    <location>
        <begin position="1493"/>
        <end position="1549"/>
    </location>
</feature>
<keyword evidence="6" id="KW-1185">Reference proteome</keyword>
<feature type="compositionally biased region" description="Basic and acidic residues" evidence="3">
    <location>
        <begin position="1514"/>
        <end position="1523"/>
    </location>
</feature>
<feature type="region of interest" description="Disordered" evidence="3">
    <location>
        <begin position="538"/>
        <end position="703"/>
    </location>
</feature>
<dbReference type="PANTHER" id="PTHR11818">
    <property type="entry name" value="BETA/GAMMA CRYSTALLIN"/>
    <property type="match status" value="1"/>
</dbReference>
<feature type="region of interest" description="Disordered" evidence="3">
    <location>
        <begin position="426"/>
        <end position="461"/>
    </location>
</feature>
<dbReference type="InterPro" id="IPR035992">
    <property type="entry name" value="Ricin_B-like_lectins"/>
</dbReference>
<feature type="region of interest" description="Disordered" evidence="3">
    <location>
        <begin position="1119"/>
        <end position="1183"/>
    </location>
</feature>
<dbReference type="EMBL" id="JAWDJR010000019">
    <property type="protein sequence ID" value="KAK9957077.1"/>
    <property type="molecule type" value="Genomic_DNA"/>
</dbReference>
<dbReference type="PRINTS" id="PR01367">
    <property type="entry name" value="BGCRYSTALLIN"/>
</dbReference>
<feature type="compositionally biased region" description="Basic and acidic residues" evidence="3">
    <location>
        <begin position="1640"/>
        <end position="1657"/>
    </location>
</feature>
<feature type="domain" description="Beta/gamma crystallin 'Greek key'" evidence="4">
    <location>
        <begin position="2156"/>
        <end position="2191"/>
    </location>
</feature>
<evidence type="ECO:0000256" key="1">
    <source>
        <dbReference type="ARBA" id="ARBA00009646"/>
    </source>
</evidence>
<feature type="domain" description="Beta/gamma crystallin 'Greek key'" evidence="4">
    <location>
        <begin position="2373"/>
        <end position="2415"/>
    </location>
</feature>
<feature type="compositionally biased region" description="Polar residues" evidence="3">
    <location>
        <begin position="1135"/>
        <end position="1152"/>
    </location>
</feature>
<feature type="compositionally biased region" description="Polar residues" evidence="3">
    <location>
        <begin position="937"/>
        <end position="946"/>
    </location>
</feature>
<feature type="compositionally biased region" description="Low complexity" evidence="3">
    <location>
        <begin position="169"/>
        <end position="182"/>
    </location>
</feature>
<accession>A0AAW1Z6K4</accession>
<dbReference type="SMART" id="SM00247">
    <property type="entry name" value="XTALbg"/>
    <property type="match status" value="6"/>
</dbReference>
<feature type="region of interest" description="Disordered" evidence="3">
    <location>
        <begin position="253"/>
        <end position="272"/>
    </location>
</feature>
<feature type="domain" description="Beta/gamma crystallin 'Greek key'" evidence="4">
    <location>
        <begin position="2116"/>
        <end position="2155"/>
    </location>
</feature>
<dbReference type="InterPro" id="IPR001064">
    <property type="entry name" value="Beta/gamma_crystallin"/>
</dbReference>
<feature type="compositionally biased region" description="Polar residues" evidence="3">
    <location>
        <begin position="1501"/>
        <end position="1513"/>
    </location>
</feature>
<dbReference type="InterPro" id="IPR000772">
    <property type="entry name" value="Ricin_B_lectin"/>
</dbReference>
<feature type="region of interest" description="Disordered" evidence="3">
    <location>
        <begin position="932"/>
        <end position="981"/>
    </location>
</feature>
<feature type="region of interest" description="Disordered" evidence="3">
    <location>
        <begin position="47"/>
        <end position="73"/>
    </location>
</feature>
<feature type="region of interest" description="Disordered" evidence="3">
    <location>
        <begin position="1579"/>
        <end position="1598"/>
    </location>
</feature>
<gene>
    <name evidence="5" type="ORF">ABG768_011347</name>
</gene>
<feature type="domain" description="Beta/gamma crystallin 'Greek key'" evidence="4">
    <location>
        <begin position="2520"/>
        <end position="2557"/>
    </location>
</feature>
<feature type="region of interest" description="Disordered" evidence="3">
    <location>
        <begin position="718"/>
        <end position="805"/>
    </location>
</feature>
<feature type="compositionally biased region" description="Polar residues" evidence="3">
    <location>
        <begin position="1227"/>
        <end position="1246"/>
    </location>
</feature>
<dbReference type="Gene3D" id="2.80.10.50">
    <property type="match status" value="1"/>
</dbReference>
<dbReference type="SMART" id="SM00458">
    <property type="entry name" value="RICIN"/>
    <property type="match status" value="1"/>
</dbReference>
<evidence type="ECO:0000313" key="5">
    <source>
        <dbReference type="EMBL" id="KAK9957077.1"/>
    </source>
</evidence>
<dbReference type="Gene3D" id="2.60.20.10">
    <property type="entry name" value="Crystallins"/>
    <property type="match status" value="6"/>
</dbReference>
<feature type="compositionally biased region" description="Basic and acidic residues" evidence="3">
    <location>
        <begin position="325"/>
        <end position="341"/>
    </location>
</feature>
<feature type="region of interest" description="Disordered" evidence="3">
    <location>
        <begin position="832"/>
        <end position="917"/>
    </location>
</feature>
<feature type="region of interest" description="Disordered" evidence="3">
    <location>
        <begin position="1930"/>
        <end position="1949"/>
    </location>
</feature>
<protein>
    <recommendedName>
        <fullName evidence="4">Beta/gamma crystallin 'Greek key' domain-containing protein</fullName>
    </recommendedName>
</protein>
<dbReference type="Pfam" id="PF00030">
    <property type="entry name" value="Crystall"/>
    <property type="match status" value="6"/>
</dbReference>
<evidence type="ECO:0000259" key="4">
    <source>
        <dbReference type="PROSITE" id="PS50915"/>
    </source>
</evidence>
<feature type="domain" description="Beta/gamma crystallin 'Greek key'" evidence="4">
    <location>
        <begin position="2558"/>
        <end position="2601"/>
    </location>
</feature>
<proteinExistence type="inferred from homology"/>
<evidence type="ECO:0000256" key="3">
    <source>
        <dbReference type="SAM" id="MobiDB-lite"/>
    </source>
</evidence>
<feature type="region of interest" description="Disordered" evidence="3">
    <location>
        <begin position="496"/>
        <end position="524"/>
    </location>
</feature>
<keyword evidence="2" id="KW-0677">Repeat</keyword>
<dbReference type="InterPro" id="IPR011024">
    <property type="entry name" value="G_crystallin-like"/>
</dbReference>
<feature type="compositionally biased region" description="Low complexity" evidence="3">
    <location>
        <begin position="957"/>
        <end position="972"/>
    </location>
</feature>
<feature type="region of interest" description="Disordered" evidence="3">
    <location>
        <begin position="113"/>
        <end position="239"/>
    </location>
</feature>
<feature type="region of interest" description="Disordered" evidence="3">
    <location>
        <begin position="1207"/>
        <end position="1246"/>
    </location>
</feature>
<dbReference type="InterPro" id="IPR050252">
    <property type="entry name" value="Beta/Gamma-Crystallin"/>
</dbReference>
<dbReference type="PANTHER" id="PTHR11818:SF50">
    <property type="entry name" value="BETA_GAMMA CRYSTALLIN DOMAIN-CONTAINING PROTEIN 2"/>
    <property type="match status" value="1"/>
</dbReference>